<evidence type="ECO:0000256" key="3">
    <source>
        <dbReference type="ARBA" id="ARBA00023163"/>
    </source>
</evidence>
<protein>
    <recommendedName>
        <fullName evidence="4">HTH araC/xylS-type domain-containing protein</fullName>
    </recommendedName>
</protein>
<evidence type="ECO:0000256" key="2">
    <source>
        <dbReference type="ARBA" id="ARBA00023125"/>
    </source>
</evidence>
<dbReference type="InterPro" id="IPR009057">
    <property type="entry name" value="Homeodomain-like_sf"/>
</dbReference>
<organism evidence="5 6">
    <name type="scientific">Paenibacillus apiarius</name>
    <dbReference type="NCBI Taxonomy" id="46240"/>
    <lineage>
        <taxon>Bacteria</taxon>
        <taxon>Bacillati</taxon>
        <taxon>Bacillota</taxon>
        <taxon>Bacilli</taxon>
        <taxon>Bacillales</taxon>
        <taxon>Paenibacillaceae</taxon>
        <taxon>Paenibacillus</taxon>
    </lineage>
</organism>
<evidence type="ECO:0000256" key="1">
    <source>
        <dbReference type="ARBA" id="ARBA00023015"/>
    </source>
</evidence>
<dbReference type="PANTHER" id="PTHR47504:SF6">
    <property type="entry name" value="ARAC-FAMILY TRANSCRIPTIONAL REGULATOR"/>
    <property type="match status" value="1"/>
</dbReference>
<evidence type="ECO:0000313" key="6">
    <source>
        <dbReference type="Proteomes" id="UP001207626"/>
    </source>
</evidence>
<keyword evidence="6" id="KW-1185">Reference proteome</keyword>
<sequence>MTTEEVARFSGFSPYHFHRIFQSITRNSINEYVRRRRLTHSAYELFYSNTRIVELAISIYKRD</sequence>
<dbReference type="Gene3D" id="1.10.10.60">
    <property type="entry name" value="Homeodomain-like"/>
    <property type="match status" value="1"/>
</dbReference>
<dbReference type="InterPro" id="IPR050959">
    <property type="entry name" value="MarA-like"/>
</dbReference>
<keyword evidence="3" id="KW-0804">Transcription</keyword>
<gene>
    <name evidence="5" type="ORF">M5X09_16945</name>
</gene>
<accession>A0ABT4DVF8</accession>
<dbReference type="SUPFAM" id="SSF46689">
    <property type="entry name" value="Homeodomain-like"/>
    <property type="match status" value="1"/>
</dbReference>
<comment type="caution">
    <text evidence="5">The sequence shown here is derived from an EMBL/GenBank/DDBJ whole genome shotgun (WGS) entry which is preliminary data.</text>
</comment>
<dbReference type="EMBL" id="JAMDLW010000022">
    <property type="protein sequence ID" value="MCY9521333.1"/>
    <property type="molecule type" value="Genomic_DNA"/>
</dbReference>
<proteinExistence type="predicted"/>
<keyword evidence="2" id="KW-0238">DNA-binding</keyword>
<reference evidence="5 6" key="1">
    <citation type="submission" date="2022-05" db="EMBL/GenBank/DDBJ databases">
        <title>Genome Sequencing of Bee-Associated Microbes.</title>
        <authorList>
            <person name="Dunlap C."/>
        </authorList>
    </citation>
    <scope>NUCLEOTIDE SEQUENCE [LARGE SCALE GENOMIC DNA]</scope>
    <source>
        <strain evidence="5 6">NRRL NRS-1438</strain>
    </source>
</reference>
<name>A0ABT4DVF8_9BACL</name>
<dbReference type="InterPro" id="IPR018060">
    <property type="entry name" value="HTH_AraC"/>
</dbReference>
<evidence type="ECO:0000313" key="5">
    <source>
        <dbReference type="EMBL" id="MCY9521333.1"/>
    </source>
</evidence>
<evidence type="ECO:0000259" key="4">
    <source>
        <dbReference type="PROSITE" id="PS01124"/>
    </source>
</evidence>
<feature type="domain" description="HTH araC/xylS-type" evidence="4">
    <location>
        <begin position="1"/>
        <end position="63"/>
    </location>
</feature>
<keyword evidence="1" id="KW-0805">Transcription regulation</keyword>
<dbReference type="Proteomes" id="UP001207626">
    <property type="component" value="Unassembled WGS sequence"/>
</dbReference>
<dbReference type="RefSeq" id="WP_268634981.1">
    <property type="nucleotide sequence ID" value="NZ_JAMDLW010000022.1"/>
</dbReference>
<dbReference type="PROSITE" id="PS01124">
    <property type="entry name" value="HTH_ARAC_FAMILY_2"/>
    <property type="match status" value="1"/>
</dbReference>
<dbReference type="PANTHER" id="PTHR47504">
    <property type="entry name" value="RIGHT ORIGIN-BINDING PROTEIN"/>
    <property type="match status" value="1"/>
</dbReference>